<dbReference type="InterPro" id="IPR058669">
    <property type="entry name" value="TPR_IPO7/11-like"/>
</dbReference>
<dbReference type="GO" id="GO:0005635">
    <property type="term" value="C:nuclear envelope"/>
    <property type="evidence" value="ECO:0007669"/>
    <property type="project" value="TreeGrafter"/>
</dbReference>
<dbReference type="InterPro" id="IPR016024">
    <property type="entry name" value="ARM-type_fold"/>
</dbReference>
<dbReference type="SUPFAM" id="SSF48371">
    <property type="entry name" value="ARM repeat"/>
    <property type="match status" value="1"/>
</dbReference>
<dbReference type="OrthoDB" id="361693at2759"/>
<dbReference type="GO" id="GO:0005829">
    <property type="term" value="C:cytosol"/>
    <property type="evidence" value="ECO:0007669"/>
    <property type="project" value="TreeGrafter"/>
</dbReference>
<evidence type="ECO:0000313" key="6">
    <source>
        <dbReference type="EMBL" id="KAG5920151.1"/>
    </source>
</evidence>
<evidence type="ECO:0000259" key="5">
    <source>
        <dbReference type="PROSITE" id="PS50166"/>
    </source>
</evidence>
<dbReference type="Gene3D" id="1.25.10.10">
    <property type="entry name" value="Leucine-rich Repeat Variant"/>
    <property type="match status" value="1"/>
</dbReference>
<evidence type="ECO:0000256" key="1">
    <source>
        <dbReference type="ARBA" id="ARBA00004123"/>
    </source>
</evidence>
<dbReference type="InterPro" id="IPR011989">
    <property type="entry name" value="ARM-like"/>
</dbReference>
<evidence type="ECO:0000256" key="3">
    <source>
        <dbReference type="ARBA" id="ARBA00022448"/>
    </source>
</evidence>
<organism evidence="6 7">
    <name type="scientific">Claviceps africana</name>
    <dbReference type="NCBI Taxonomy" id="83212"/>
    <lineage>
        <taxon>Eukaryota</taxon>
        <taxon>Fungi</taxon>
        <taxon>Dikarya</taxon>
        <taxon>Ascomycota</taxon>
        <taxon>Pezizomycotina</taxon>
        <taxon>Sordariomycetes</taxon>
        <taxon>Hypocreomycetidae</taxon>
        <taxon>Hypocreales</taxon>
        <taxon>Clavicipitaceae</taxon>
        <taxon>Claviceps</taxon>
    </lineage>
</organism>
<dbReference type="PANTHER" id="PTHR10997">
    <property type="entry name" value="IMPORTIN-7, 8, 11"/>
    <property type="match status" value="1"/>
</dbReference>
<proteinExistence type="inferred from homology"/>
<keyword evidence="3" id="KW-0813">Transport</keyword>
<dbReference type="Proteomes" id="UP000811619">
    <property type="component" value="Unassembled WGS sequence"/>
</dbReference>
<dbReference type="PANTHER" id="PTHR10997:SF7">
    <property type="entry name" value="IMPORTIN-11"/>
    <property type="match status" value="1"/>
</dbReference>
<dbReference type="Pfam" id="PF03810">
    <property type="entry name" value="IBN_N"/>
    <property type="match status" value="1"/>
</dbReference>
<comment type="subcellular location">
    <subcellularLocation>
        <location evidence="1">Nucleus</location>
    </subcellularLocation>
</comment>
<dbReference type="SMART" id="SM00913">
    <property type="entry name" value="IBN_N"/>
    <property type="match status" value="1"/>
</dbReference>
<gene>
    <name evidence="6" type="ORF">E4U42_006289</name>
</gene>
<name>A0A8K0J5E1_9HYPO</name>
<dbReference type="AlphaFoldDB" id="A0A8K0J5E1"/>
<keyword evidence="7" id="KW-1185">Reference proteome</keyword>
<keyword evidence="4" id="KW-0539">Nucleus</keyword>
<dbReference type="EMBL" id="SRPY01000629">
    <property type="protein sequence ID" value="KAG5920151.1"/>
    <property type="molecule type" value="Genomic_DNA"/>
</dbReference>
<dbReference type="GO" id="GO:0006606">
    <property type="term" value="P:protein import into nucleus"/>
    <property type="evidence" value="ECO:0007669"/>
    <property type="project" value="TreeGrafter"/>
</dbReference>
<comment type="caution">
    <text evidence="6">The sequence shown here is derived from an EMBL/GenBank/DDBJ whole genome shotgun (WGS) entry which is preliminary data.</text>
</comment>
<dbReference type="GO" id="GO:0031267">
    <property type="term" value="F:small GTPase binding"/>
    <property type="evidence" value="ECO:0007669"/>
    <property type="project" value="InterPro"/>
</dbReference>
<dbReference type="InterPro" id="IPR001494">
    <property type="entry name" value="Importin-beta_N"/>
</dbReference>
<evidence type="ECO:0000256" key="2">
    <source>
        <dbReference type="ARBA" id="ARBA00007991"/>
    </source>
</evidence>
<feature type="domain" description="Importin N-terminal" evidence="5">
    <location>
        <begin position="37"/>
        <end position="111"/>
    </location>
</feature>
<evidence type="ECO:0000256" key="4">
    <source>
        <dbReference type="ARBA" id="ARBA00023242"/>
    </source>
</evidence>
<comment type="similarity">
    <text evidence="2">Belongs to the importin beta family.</text>
</comment>
<evidence type="ECO:0000313" key="7">
    <source>
        <dbReference type="Proteomes" id="UP000811619"/>
    </source>
</evidence>
<sequence length="1043" mass="117063">MSFAIEVPGEACPLTPFALCRTLRHATSHDHAQRQAAGQQLAAWEQTPGFYSSLQIIYLDQTIPSEVRFLAVIQLKNGIDKYWRLYNQSKSGIKPEEKELIRSRLFQGTLDEEERNFAMHNALVVAKIIRIDYPTDWPDALSAIIDLLRDIKDGKNQKQLSGLLQMLLQVVKELGTARLKKSQTSLQSVAPEIVYVLNEIYAEKSSSWLSSLASGAQGMGSDADLAMFNGLLALKILRRLVIVGYERPHTDTSVERFWTVSQNQFGQLLGLVGQNSTLSPNYQDEVGKHLLQFAKLHIDMADKHAASFSLLPNSLPLVHAYWDLASKFADVFGTSGGIRQANANAAASKAKIEGPLQEKLALKGLLLLRCCIRIAFQPAQTFKYRTSEVKTEQEQARAIIKTELFKDDLVIQIVNCIITHLFVFRRSDLELWEQDPQEWEQQEQSEGNAYEWEVRPCAEKLFLDLLTNFKQLIIPPLLSYFQTAQSPQADIATKEAVYTAMGLAAAHVADVFDFDGVLASTIVHDAQQQGGLYKVLRRRIAILISQWAPVKLADESRPLVYRVFQHFLDPNDETNDVVVQITAARQLRWIADELEFSVEAFLPYTADVLSRLIQLAQIVDADETKLAILESVRILVTRMETQVSQFGDQLMAALPAVWQGSGSEEYMIKQAIVAIFAALVMSMGEASQRYHNVMIPLLSEAARPGSDLHVHLIDESLELWNAILMQSKAPLAPEVTRLADLALPLLEYQSETASQALTVIESYILIAPSAMLEDGLRRHTLTALSSTLDSKSREQVRLGTVCIEYLIRAAAELGGSNGISVVVQDMLETGFMNKIMTNLHDAWEAHQTTGPNRKISRLNTVTQGDYFGILARVALAEPSMFVQMLTTFGGLDQVWPWLSAEWFSYLSSMDHPERQKLYLLGLTRLLELPSPMQEHTLAKLQDYFDMWTLVTIEVQEGNVNGPDTLIWHELETTEYDTPKSILEKQMTARDPVHSVPTFGFVTTRLQDLVTRVGGEAAFEEQWAANVDKDMLARFRELANAARQ</sequence>
<dbReference type="PROSITE" id="PS50166">
    <property type="entry name" value="IMPORTIN_B_NT"/>
    <property type="match status" value="1"/>
</dbReference>
<dbReference type="Pfam" id="PF25758">
    <property type="entry name" value="TPR_IPO11"/>
    <property type="match status" value="1"/>
</dbReference>
<accession>A0A8K0J5E1</accession>
<dbReference type="FunFam" id="1.25.10.10:FF:000362">
    <property type="entry name" value="Importin 11, putative"/>
    <property type="match status" value="1"/>
</dbReference>
<protein>
    <recommendedName>
        <fullName evidence="5">Importin N-terminal domain-containing protein</fullName>
    </recommendedName>
</protein>
<reference evidence="6" key="1">
    <citation type="journal article" date="2020" name="bioRxiv">
        <title>Whole genome comparisons of ergot fungi reveals the divergence and evolution of species within the genus Claviceps are the result of varying mechanisms driving genome evolution and host range expansion.</title>
        <authorList>
            <person name="Wyka S.A."/>
            <person name="Mondo S.J."/>
            <person name="Liu M."/>
            <person name="Dettman J."/>
            <person name="Nalam V."/>
            <person name="Broders K.D."/>
        </authorList>
    </citation>
    <scope>NUCLEOTIDE SEQUENCE</scope>
    <source>
        <strain evidence="6">CCC 489</strain>
    </source>
</reference>